<proteinExistence type="predicted"/>
<keyword evidence="2" id="KW-1185">Reference proteome</keyword>
<gene>
    <name evidence="1" type="ORF">O6H91_01G115100</name>
</gene>
<organism evidence="1 2">
    <name type="scientific">Diphasiastrum complanatum</name>
    <name type="common">Issler's clubmoss</name>
    <name type="synonym">Lycopodium complanatum</name>
    <dbReference type="NCBI Taxonomy" id="34168"/>
    <lineage>
        <taxon>Eukaryota</taxon>
        <taxon>Viridiplantae</taxon>
        <taxon>Streptophyta</taxon>
        <taxon>Embryophyta</taxon>
        <taxon>Tracheophyta</taxon>
        <taxon>Lycopodiopsida</taxon>
        <taxon>Lycopodiales</taxon>
        <taxon>Lycopodiaceae</taxon>
        <taxon>Lycopodioideae</taxon>
        <taxon>Diphasiastrum</taxon>
    </lineage>
</organism>
<dbReference type="EMBL" id="CM055092">
    <property type="protein sequence ID" value="KAJ7570321.1"/>
    <property type="molecule type" value="Genomic_DNA"/>
</dbReference>
<dbReference type="Proteomes" id="UP001162992">
    <property type="component" value="Chromosome 1"/>
</dbReference>
<evidence type="ECO:0000313" key="1">
    <source>
        <dbReference type="EMBL" id="KAJ7570321.1"/>
    </source>
</evidence>
<reference evidence="2" key="1">
    <citation type="journal article" date="2024" name="Proc. Natl. Acad. Sci. U.S.A.">
        <title>Extraordinary preservation of gene collinearity over three hundred million years revealed in homosporous lycophytes.</title>
        <authorList>
            <person name="Li C."/>
            <person name="Wickell D."/>
            <person name="Kuo L.Y."/>
            <person name="Chen X."/>
            <person name="Nie B."/>
            <person name="Liao X."/>
            <person name="Peng D."/>
            <person name="Ji J."/>
            <person name="Jenkins J."/>
            <person name="Williams M."/>
            <person name="Shu S."/>
            <person name="Plott C."/>
            <person name="Barry K."/>
            <person name="Rajasekar S."/>
            <person name="Grimwood J."/>
            <person name="Han X."/>
            <person name="Sun S."/>
            <person name="Hou Z."/>
            <person name="He W."/>
            <person name="Dai G."/>
            <person name="Sun C."/>
            <person name="Schmutz J."/>
            <person name="Leebens-Mack J.H."/>
            <person name="Li F.W."/>
            <person name="Wang L."/>
        </authorList>
    </citation>
    <scope>NUCLEOTIDE SEQUENCE [LARGE SCALE GENOMIC DNA]</scope>
    <source>
        <strain evidence="2">cv. PW_Plant_1</strain>
    </source>
</reference>
<protein>
    <submittedName>
        <fullName evidence="1">Uncharacterized protein</fullName>
    </submittedName>
</protein>
<name>A0ACC2EV99_DIPCM</name>
<comment type="caution">
    <text evidence="1">The sequence shown here is derived from an EMBL/GenBank/DDBJ whole genome shotgun (WGS) entry which is preliminary data.</text>
</comment>
<accession>A0ACC2EV99</accession>
<sequence length="201" mass="22307">MFSITPRFRAAMSLANHVPPERFNAFLGRIIKQLIQDKRPFTEAEELKLIEVLNFNLEDLHSLIDACSLTFERAAAISAHMTQVIELLDSAGVAPSQLAGFQDVWKENASALISAYKEKPFGAPGSSYLLDVQWHLHLQVASTGGKHLCEPTGVLQLKVSSANKLSGDDQESFLALSFSKDKLLNFYEKLEKIQEQIDSSS</sequence>
<evidence type="ECO:0000313" key="2">
    <source>
        <dbReference type="Proteomes" id="UP001162992"/>
    </source>
</evidence>